<keyword evidence="2" id="KW-1185">Reference proteome</keyword>
<gene>
    <name evidence="1" type="ORF">C0J27_00090</name>
</gene>
<dbReference type="EMBL" id="CP025544">
    <property type="protein sequence ID" value="AXK60150.1"/>
    <property type="molecule type" value="Genomic_DNA"/>
</dbReference>
<organism evidence="1 2">
    <name type="scientific">Candidatus Chromulinivorax destructor</name>
    <dbReference type="NCBI Taxonomy" id="2066483"/>
    <lineage>
        <taxon>Bacteria</taxon>
        <taxon>Candidatus Babelota</taxon>
        <taxon>Candidatus Babeliae</taxon>
        <taxon>Candidatus Babeliales</taxon>
        <taxon>Candidatus Chromulinivoraceae</taxon>
        <taxon>Candidatus Chromulinivorax</taxon>
    </lineage>
</organism>
<sequence length="217" mass="25210">MKKISVHLFFNVFFIAQLLFSSNNQLLSMQNLTLSETHPIIIDESIARLACELEPLNDIKIKDYQWKSDQDYTYSEQPLDRNKRMRIGSIMQQLLAHKYSDKKLSTIATPQDELTIQETFFNILLTSRCPEDETAKLWYDQAFGPGEFYKKYGNYKKSPQFSPGHKFAQTVWCSELINSHNLSINNLARISQIAMDTTADAWLNLKPIIDAKINEYK</sequence>
<dbReference type="Proteomes" id="UP000254834">
    <property type="component" value="Chromosome"/>
</dbReference>
<reference evidence="1 2" key="1">
    <citation type="submission" date="2017-12" db="EMBL/GenBank/DDBJ databases">
        <title>Chromulinavorax destructans is a abundant pathogen of dominant heterotrophic picoflagllates.</title>
        <authorList>
            <person name="Deeg C.M."/>
            <person name="Zimmer M."/>
            <person name="Suttle C.A."/>
        </authorList>
    </citation>
    <scope>NUCLEOTIDE SEQUENCE [LARGE SCALE GENOMIC DNA]</scope>
    <source>
        <strain evidence="1 2">SeV1</strain>
    </source>
</reference>
<protein>
    <submittedName>
        <fullName evidence="1">Uncharacterized protein</fullName>
    </submittedName>
</protein>
<name>A0A345ZA33_9BACT</name>
<evidence type="ECO:0000313" key="2">
    <source>
        <dbReference type="Proteomes" id="UP000254834"/>
    </source>
</evidence>
<dbReference type="KEGG" id="cdes:C0J27_00090"/>
<proteinExistence type="predicted"/>
<dbReference type="RefSeq" id="WP_115585165.1">
    <property type="nucleotide sequence ID" value="NZ_CP025544.1"/>
</dbReference>
<dbReference type="AlphaFoldDB" id="A0A345ZA33"/>
<accession>A0A345ZA33</accession>
<evidence type="ECO:0000313" key="1">
    <source>
        <dbReference type="EMBL" id="AXK60150.1"/>
    </source>
</evidence>